<dbReference type="EMBL" id="JAUQTB010000009">
    <property type="protein sequence ID" value="MDO7907797.1"/>
    <property type="molecule type" value="Genomic_DNA"/>
</dbReference>
<dbReference type="InterPro" id="IPR050705">
    <property type="entry name" value="Cytochrome_P450_3A"/>
</dbReference>
<keyword evidence="3" id="KW-0479">Metal-binding</keyword>
<sequence length="126" mass="14541">MLGAETSCDFTWNGFSFEEGTMVLLDVYGTTHDPALWEDPDQFRPQRFKGWDGSPFDLIPQGGGDPYTNHRCAGEWLTIDMMTISFRYLNGRLDYTVPEQDLTIDLSRMPAIPASRFLMKHIQRRM</sequence>
<dbReference type="Gene3D" id="1.10.630.10">
    <property type="entry name" value="Cytochrome P450"/>
    <property type="match status" value="1"/>
</dbReference>
<keyword evidence="4" id="KW-0560">Oxidoreductase</keyword>
<evidence type="ECO:0000256" key="5">
    <source>
        <dbReference type="ARBA" id="ARBA00023004"/>
    </source>
</evidence>
<comment type="caution">
    <text evidence="6">The sequence shown here is derived from an EMBL/GenBank/DDBJ whole genome shotgun (WGS) entry which is preliminary data.</text>
</comment>
<evidence type="ECO:0000313" key="6">
    <source>
        <dbReference type="EMBL" id="MDO7907797.1"/>
    </source>
</evidence>
<dbReference type="PANTHER" id="PTHR24302:SF15">
    <property type="entry name" value="FATTY-ACID PEROXYGENASE"/>
    <property type="match status" value="1"/>
</dbReference>
<dbReference type="PANTHER" id="PTHR24302">
    <property type="entry name" value="CYTOCHROME P450 FAMILY 3"/>
    <property type="match status" value="1"/>
</dbReference>
<dbReference type="Proteomes" id="UP001240171">
    <property type="component" value="Unassembled WGS sequence"/>
</dbReference>
<accession>A0ABT9CIM7</accession>
<evidence type="ECO:0000256" key="3">
    <source>
        <dbReference type="ARBA" id="ARBA00022723"/>
    </source>
</evidence>
<keyword evidence="5" id="KW-0408">Iron</keyword>
<proteinExistence type="inferred from homology"/>
<evidence type="ECO:0000313" key="7">
    <source>
        <dbReference type="Proteomes" id="UP001240171"/>
    </source>
</evidence>
<reference evidence="6 7" key="1">
    <citation type="submission" date="2023-07" db="EMBL/GenBank/DDBJ databases">
        <title>Paenibacillus sp. JX-17 nov. isolated from soil.</title>
        <authorList>
            <person name="Wan Y."/>
            <person name="Liu B."/>
        </authorList>
    </citation>
    <scope>NUCLEOTIDE SEQUENCE [LARGE SCALE GENOMIC DNA]</scope>
    <source>
        <strain evidence="6 7">JX-17</strain>
    </source>
</reference>
<dbReference type="Pfam" id="PF00067">
    <property type="entry name" value="p450"/>
    <property type="match status" value="1"/>
</dbReference>
<organism evidence="6 7">
    <name type="scientific">Paenibacillus lacisoli</name>
    <dbReference type="NCBI Taxonomy" id="3064525"/>
    <lineage>
        <taxon>Bacteria</taxon>
        <taxon>Bacillati</taxon>
        <taxon>Bacillota</taxon>
        <taxon>Bacilli</taxon>
        <taxon>Bacillales</taxon>
        <taxon>Paenibacillaceae</taxon>
        <taxon>Paenibacillus</taxon>
    </lineage>
</organism>
<gene>
    <name evidence="6" type="ORF">Q5741_15400</name>
</gene>
<dbReference type="InterPro" id="IPR036396">
    <property type="entry name" value="Cyt_P450_sf"/>
</dbReference>
<keyword evidence="7" id="KW-1185">Reference proteome</keyword>
<dbReference type="InterPro" id="IPR001128">
    <property type="entry name" value="Cyt_P450"/>
</dbReference>
<dbReference type="SUPFAM" id="SSF48264">
    <property type="entry name" value="Cytochrome P450"/>
    <property type="match status" value="1"/>
</dbReference>
<evidence type="ECO:0000256" key="2">
    <source>
        <dbReference type="ARBA" id="ARBA00022617"/>
    </source>
</evidence>
<keyword evidence="2" id="KW-0349">Heme</keyword>
<dbReference type="RefSeq" id="WP_305025024.1">
    <property type="nucleotide sequence ID" value="NZ_JAUQTB010000009.1"/>
</dbReference>
<name>A0ABT9CIM7_9BACL</name>
<protein>
    <submittedName>
        <fullName evidence="6">Cytochrome P450</fullName>
    </submittedName>
</protein>
<evidence type="ECO:0000256" key="4">
    <source>
        <dbReference type="ARBA" id="ARBA00023002"/>
    </source>
</evidence>
<evidence type="ECO:0000256" key="1">
    <source>
        <dbReference type="ARBA" id="ARBA00010617"/>
    </source>
</evidence>
<comment type="similarity">
    <text evidence="1">Belongs to the cytochrome P450 family.</text>
</comment>